<evidence type="ECO:0000256" key="5">
    <source>
        <dbReference type="ARBA" id="ARBA00023180"/>
    </source>
</evidence>
<organism evidence="9 10">
    <name type="scientific">Myodes glareolus</name>
    <name type="common">Bank vole</name>
    <name type="synonym">Clethrionomys glareolus</name>
    <dbReference type="NCBI Taxonomy" id="447135"/>
    <lineage>
        <taxon>Eukaryota</taxon>
        <taxon>Metazoa</taxon>
        <taxon>Chordata</taxon>
        <taxon>Craniata</taxon>
        <taxon>Vertebrata</taxon>
        <taxon>Euteleostomi</taxon>
        <taxon>Mammalia</taxon>
        <taxon>Eutheria</taxon>
        <taxon>Euarchontoglires</taxon>
        <taxon>Glires</taxon>
        <taxon>Rodentia</taxon>
        <taxon>Myomorpha</taxon>
        <taxon>Muroidea</taxon>
        <taxon>Cricetidae</taxon>
        <taxon>Arvicolinae</taxon>
        <taxon>Myodes</taxon>
    </lineage>
</organism>
<keyword evidence="3" id="KW-0964">Secreted</keyword>
<name>A0AAW0ISE6_MYOGA</name>
<dbReference type="PANTHER" id="PTHR11461">
    <property type="entry name" value="SERINE PROTEASE INHIBITOR, SERPIN"/>
    <property type="match status" value="1"/>
</dbReference>
<keyword evidence="4 7" id="KW-0732">Signal</keyword>
<keyword evidence="5" id="KW-0325">Glycoprotein</keyword>
<evidence type="ECO:0000313" key="9">
    <source>
        <dbReference type="EMBL" id="KAK7817459.1"/>
    </source>
</evidence>
<dbReference type="PROSITE" id="PS00284">
    <property type="entry name" value="SERPIN"/>
    <property type="match status" value="1"/>
</dbReference>
<reference evidence="9 10" key="1">
    <citation type="journal article" date="2023" name="bioRxiv">
        <title>Conserved and derived expression patterns and positive selection on dental genes reveal complex evolutionary context of ever-growing rodent molars.</title>
        <authorList>
            <person name="Calamari Z.T."/>
            <person name="Song A."/>
            <person name="Cohen E."/>
            <person name="Akter M."/>
            <person name="Roy R.D."/>
            <person name="Hallikas O."/>
            <person name="Christensen M.M."/>
            <person name="Li P."/>
            <person name="Marangoni P."/>
            <person name="Jernvall J."/>
            <person name="Klein O.D."/>
        </authorList>
    </citation>
    <scope>NUCLEOTIDE SEQUENCE [LARGE SCALE GENOMIC DNA]</scope>
    <source>
        <strain evidence="9">V071</strain>
    </source>
</reference>
<feature type="signal peptide" evidence="7">
    <location>
        <begin position="1"/>
        <end position="17"/>
    </location>
</feature>
<gene>
    <name evidence="9" type="ORF">U0070_024933</name>
</gene>
<dbReference type="SUPFAM" id="SSF56574">
    <property type="entry name" value="Serpins"/>
    <property type="match status" value="1"/>
</dbReference>
<comment type="subcellular location">
    <subcellularLocation>
        <location evidence="1">Secreted</location>
    </subcellularLocation>
</comment>
<dbReference type="GO" id="GO:0004867">
    <property type="term" value="F:serine-type endopeptidase inhibitor activity"/>
    <property type="evidence" value="ECO:0007669"/>
    <property type="project" value="InterPro"/>
</dbReference>
<dbReference type="Gene3D" id="2.30.39.10">
    <property type="entry name" value="Alpha-1-antitrypsin, domain 1"/>
    <property type="match status" value="1"/>
</dbReference>
<dbReference type="SMART" id="SM00093">
    <property type="entry name" value="SERPIN"/>
    <property type="match status" value="1"/>
</dbReference>
<sequence>MRIFPFLCLLLFSLVVASHQHSRLLGKKKAKVSSVSARLIPRSKDFAFSLYRALASEAPDQNVFFSPMSVFMSLAMLSMGTGSHSKTQIMEGLGLSLQQSQEAELHKGFQHLLQRFDQLRDGFQVSLGSALFTDPAVHIRDNFLSAMKTLYMADTFSTNFGNPEMAKKQINDYVAKQTNGKIVDLIKELQSTNVMVLINYIFFKDKWETPFSDKNTHKEDFHVTPKQSMQVLTMNREDEYLYLVDRGISCTVVRLPYQGNATAVFVLPDEGKMQQVESSLSEWALKNWLKIDTKRRLSLYLPKFSIEGTYHLEKILPKLGIKDVFTSHADLSGMIDHGNIKLSEIMHKSLVEVDETGTVAAAATGAVVTVRSARLKTLQIKFNRPFLFAIVDNMELLFLGKVVRP</sequence>
<dbReference type="FunFam" id="3.30.497.10:FF:000001">
    <property type="entry name" value="Serine protease inhibitor"/>
    <property type="match status" value="1"/>
</dbReference>
<evidence type="ECO:0000256" key="1">
    <source>
        <dbReference type="ARBA" id="ARBA00004613"/>
    </source>
</evidence>
<evidence type="ECO:0000256" key="7">
    <source>
        <dbReference type="SAM" id="SignalP"/>
    </source>
</evidence>
<dbReference type="Proteomes" id="UP001488838">
    <property type="component" value="Unassembled WGS sequence"/>
</dbReference>
<evidence type="ECO:0000313" key="10">
    <source>
        <dbReference type="Proteomes" id="UP001488838"/>
    </source>
</evidence>
<dbReference type="EMBL" id="JBBHLL010000095">
    <property type="protein sequence ID" value="KAK7817459.1"/>
    <property type="molecule type" value="Genomic_DNA"/>
</dbReference>
<dbReference type="InterPro" id="IPR000215">
    <property type="entry name" value="Serpin_fam"/>
</dbReference>
<evidence type="ECO:0000256" key="2">
    <source>
        <dbReference type="ARBA" id="ARBA00009500"/>
    </source>
</evidence>
<evidence type="ECO:0000256" key="3">
    <source>
        <dbReference type="ARBA" id="ARBA00022525"/>
    </source>
</evidence>
<dbReference type="InterPro" id="IPR042185">
    <property type="entry name" value="Serpin_sf_2"/>
</dbReference>
<keyword evidence="10" id="KW-1185">Reference proteome</keyword>
<comment type="caution">
    <text evidence="9">The sequence shown here is derived from an EMBL/GenBank/DDBJ whole genome shotgun (WGS) entry which is preliminary data.</text>
</comment>
<dbReference type="FunFam" id="2.30.39.10:FF:000003">
    <property type="entry name" value="alpha-1-antitrypsin isoform X1"/>
    <property type="match status" value="1"/>
</dbReference>
<dbReference type="InterPro" id="IPR023795">
    <property type="entry name" value="Serpin_CS"/>
</dbReference>
<evidence type="ECO:0000259" key="8">
    <source>
        <dbReference type="SMART" id="SM00093"/>
    </source>
</evidence>
<dbReference type="PANTHER" id="PTHR11461:SF274">
    <property type="entry name" value="PLASMA SERINE PROTEASE INHIBITOR"/>
    <property type="match status" value="1"/>
</dbReference>
<dbReference type="GO" id="GO:0005615">
    <property type="term" value="C:extracellular space"/>
    <property type="evidence" value="ECO:0007669"/>
    <property type="project" value="InterPro"/>
</dbReference>
<dbReference type="Gene3D" id="3.30.497.10">
    <property type="entry name" value="Antithrombin, subunit I, domain 2"/>
    <property type="match status" value="1"/>
</dbReference>
<dbReference type="AlphaFoldDB" id="A0AAW0ISE6"/>
<protein>
    <recommendedName>
        <fullName evidence="8">Serpin domain-containing protein</fullName>
    </recommendedName>
</protein>
<accession>A0AAW0ISE6</accession>
<proteinExistence type="inferred from homology"/>
<dbReference type="InterPro" id="IPR036186">
    <property type="entry name" value="Serpin_sf"/>
</dbReference>
<dbReference type="InterPro" id="IPR023796">
    <property type="entry name" value="Serpin_dom"/>
</dbReference>
<dbReference type="InterPro" id="IPR042178">
    <property type="entry name" value="Serpin_sf_1"/>
</dbReference>
<feature type="chain" id="PRO_5043429741" description="Serpin domain-containing protein" evidence="7">
    <location>
        <begin position="18"/>
        <end position="405"/>
    </location>
</feature>
<feature type="domain" description="Serpin" evidence="8">
    <location>
        <begin position="48"/>
        <end position="405"/>
    </location>
</feature>
<evidence type="ECO:0000256" key="6">
    <source>
        <dbReference type="RuleBase" id="RU000411"/>
    </source>
</evidence>
<dbReference type="Pfam" id="PF00079">
    <property type="entry name" value="Serpin"/>
    <property type="match status" value="1"/>
</dbReference>
<comment type="similarity">
    <text evidence="2 6">Belongs to the serpin family.</text>
</comment>
<evidence type="ECO:0000256" key="4">
    <source>
        <dbReference type="ARBA" id="ARBA00022729"/>
    </source>
</evidence>